<dbReference type="AlphaFoldDB" id="A0A226EH02"/>
<dbReference type="GO" id="GO:0030943">
    <property type="term" value="F:mitochondrion targeting sequence binding"/>
    <property type="evidence" value="ECO:0007669"/>
    <property type="project" value="TreeGrafter"/>
</dbReference>
<dbReference type="GO" id="GO:0045039">
    <property type="term" value="P:protein insertion into mitochondrial inner membrane"/>
    <property type="evidence" value="ECO:0007669"/>
    <property type="project" value="TreeGrafter"/>
</dbReference>
<feature type="repeat" description="TPR" evidence="10">
    <location>
        <begin position="66"/>
        <end position="99"/>
    </location>
</feature>
<feature type="repeat" description="TPR" evidence="10">
    <location>
        <begin position="351"/>
        <end position="384"/>
    </location>
</feature>
<dbReference type="Proteomes" id="UP000198287">
    <property type="component" value="Unassembled WGS sequence"/>
</dbReference>
<evidence type="ECO:0000256" key="2">
    <source>
        <dbReference type="ARBA" id="ARBA00022692"/>
    </source>
</evidence>
<protein>
    <submittedName>
        <fullName evidence="12">Mitochondrial import receptor subunit TOM70</fullName>
    </submittedName>
</protein>
<dbReference type="OMA" id="QWRGDIE"/>
<reference evidence="12 13" key="1">
    <citation type="submission" date="2015-12" db="EMBL/GenBank/DDBJ databases">
        <title>The genome of Folsomia candida.</title>
        <authorList>
            <person name="Faddeeva A."/>
            <person name="Derks M.F."/>
            <person name="Anvar Y."/>
            <person name="Smit S."/>
            <person name="Van Straalen N."/>
            <person name="Roelofs D."/>
        </authorList>
    </citation>
    <scope>NUCLEOTIDE SEQUENCE [LARGE SCALE GENOMIC DNA]</scope>
    <source>
        <strain evidence="12 13">VU population</strain>
        <tissue evidence="12">Whole body</tissue>
    </source>
</reference>
<organism evidence="12 13">
    <name type="scientific">Folsomia candida</name>
    <name type="common">Springtail</name>
    <dbReference type="NCBI Taxonomy" id="158441"/>
    <lineage>
        <taxon>Eukaryota</taxon>
        <taxon>Metazoa</taxon>
        <taxon>Ecdysozoa</taxon>
        <taxon>Arthropoda</taxon>
        <taxon>Hexapoda</taxon>
        <taxon>Collembola</taxon>
        <taxon>Entomobryomorpha</taxon>
        <taxon>Isotomoidea</taxon>
        <taxon>Isotomidae</taxon>
        <taxon>Proisotominae</taxon>
        <taxon>Folsomia</taxon>
    </lineage>
</organism>
<keyword evidence="13" id="KW-1185">Reference proteome</keyword>
<dbReference type="PANTHER" id="PTHR46208:SF1">
    <property type="entry name" value="MITOCHONDRIAL IMPORT RECEPTOR SUBUNIT TOM70"/>
    <property type="match status" value="1"/>
</dbReference>
<evidence type="ECO:0000256" key="7">
    <source>
        <dbReference type="ARBA" id="ARBA00023128"/>
    </source>
</evidence>
<dbReference type="EMBL" id="LNIX01000003">
    <property type="protein sequence ID" value="OXA56882.1"/>
    <property type="molecule type" value="Genomic_DNA"/>
</dbReference>
<accession>A0A226EH02</accession>
<evidence type="ECO:0000256" key="10">
    <source>
        <dbReference type="PROSITE-ProRule" id="PRU00339"/>
    </source>
</evidence>
<evidence type="ECO:0000256" key="1">
    <source>
        <dbReference type="ARBA" id="ARBA00004572"/>
    </source>
</evidence>
<keyword evidence="5 10" id="KW-0802">TPR repeat</keyword>
<keyword evidence="2" id="KW-0812">Transmembrane</keyword>
<evidence type="ECO:0000256" key="4">
    <source>
        <dbReference type="ARBA" id="ARBA00022787"/>
    </source>
</evidence>
<feature type="region of interest" description="Disordered" evidence="11">
    <location>
        <begin position="39"/>
        <end position="64"/>
    </location>
</feature>
<gene>
    <name evidence="12" type="ORF">Fcan01_06488</name>
</gene>
<evidence type="ECO:0000256" key="3">
    <source>
        <dbReference type="ARBA" id="ARBA00022737"/>
    </source>
</evidence>
<dbReference type="Pfam" id="PF13432">
    <property type="entry name" value="TPR_16"/>
    <property type="match status" value="1"/>
</dbReference>
<dbReference type="Pfam" id="PF13181">
    <property type="entry name" value="TPR_8"/>
    <property type="match status" value="2"/>
</dbReference>
<keyword evidence="3" id="KW-0677">Repeat</keyword>
<dbReference type="PROSITE" id="PS50005">
    <property type="entry name" value="TPR"/>
    <property type="match status" value="3"/>
</dbReference>
<evidence type="ECO:0000256" key="9">
    <source>
        <dbReference type="ARBA" id="ARBA00038030"/>
    </source>
</evidence>
<dbReference type="PANTHER" id="PTHR46208">
    <property type="entry name" value="MITOCHONDRIAL IMPORT RECEPTOR SUBUNIT TOM70"/>
    <property type="match status" value="1"/>
</dbReference>
<comment type="similarity">
    <text evidence="9">Belongs to the Tom70 family.</text>
</comment>
<dbReference type="InterPro" id="IPR019734">
    <property type="entry name" value="TPR_rpt"/>
</dbReference>
<keyword evidence="8" id="KW-0472">Membrane</keyword>
<dbReference type="OrthoDB" id="66418at2759"/>
<dbReference type="GO" id="GO:0030150">
    <property type="term" value="P:protein import into mitochondrial matrix"/>
    <property type="evidence" value="ECO:0007669"/>
    <property type="project" value="TreeGrafter"/>
</dbReference>
<proteinExistence type="inferred from homology"/>
<keyword evidence="4" id="KW-1000">Mitochondrion outer membrane</keyword>
<dbReference type="STRING" id="158441.A0A226EH02"/>
<evidence type="ECO:0000256" key="11">
    <source>
        <dbReference type="SAM" id="MobiDB-lite"/>
    </source>
</evidence>
<sequence length="561" mass="62763">MFSSYTPTNPTYKYALYIGVPSLAVAGFCYYRYRNNNKSSSDNSPDTLKPEESPAEVKPMPVPNTAKTLKESGNKLFKIGNYTEALELYSKAVELCDEEDKEALEQLYQNRAAVFEKLGDYTAVIKETTAALKRNPKYVKALHRRSKAYKATGFLEESLEDITAVCILEQFSSPVSVQLADDVLKELGALEGTRLMRARDTEGKGVNPSKHTCITYLRGFYNCPISKILTGREELPSGDECPYITALSTLIPSPNSPSSFDSIIPLTTTQIETYNSYKTESHYLRGSFRFLYGHTSPATLEDFEYVIKHTTDKAVKATALVKLASHYALVGQEKECEDCFEEAAKVWPDNVDLWHHKGQILLTRNNLPDALAHLSKAAELEPGYAIANATKWYVQYRILGGSGDIPGADQCVREFENLVRKFGDSPDVFSLYGQILMENQRFAEAELHFSRVAELDKTNAGVLVHRAMAKYQQNGDVEEAIKVLEEAVNVDERNEFVYETLGTLHLQNGSLDPAIKYITRAVKLARSVQELTILSSLLKAAEVQKKVRDNLGLEVQPGFFK</sequence>
<dbReference type="SMART" id="SM00028">
    <property type="entry name" value="TPR"/>
    <property type="match status" value="7"/>
</dbReference>
<evidence type="ECO:0000256" key="6">
    <source>
        <dbReference type="ARBA" id="ARBA00022989"/>
    </source>
</evidence>
<evidence type="ECO:0000313" key="13">
    <source>
        <dbReference type="Proteomes" id="UP000198287"/>
    </source>
</evidence>
<comment type="caution">
    <text evidence="12">The sequence shown here is derived from an EMBL/GenBank/DDBJ whole genome shotgun (WGS) entry which is preliminary data.</text>
</comment>
<evidence type="ECO:0000313" key="12">
    <source>
        <dbReference type="EMBL" id="OXA56882.1"/>
    </source>
</evidence>
<dbReference type="GO" id="GO:0005741">
    <property type="term" value="C:mitochondrial outer membrane"/>
    <property type="evidence" value="ECO:0007669"/>
    <property type="project" value="UniProtKB-SubCell"/>
</dbReference>
<comment type="subcellular location">
    <subcellularLocation>
        <location evidence="1">Mitochondrion outer membrane</location>
        <topology evidence="1">Single-pass membrane protein</topology>
    </subcellularLocation>
</comment>
<dbReference type="InterPro" id="IPR011990">
    <property type="entry name" value="TPR-like_helical_dom_sf"/>
</dbReference>
<dbReference type="Gene3D" id="1.25.40.10">
    <property type="entry name" value="Tetratricopeptide repeat domain"/>
    <property type="match status" value="2"/>
</dbReference>
<keyword evidence="7" id="KW-0496">Mitochondrion</keyword>
<name>A0A226EH02_FOLCA</name>
<dbReference type="SUPFAM" id="SSF48452">
    <property type="entry name" value="TPR-like"/>
    <property type="match status" value="1"/>
</dbReference>
<keyword evidence="12" id="KW-0675">Receptor</keyword>
<dbReference type="GO" id="GO:0008320">
    <property type="term" value="F:protein transmembrane transporter activity"/>
    <property type="evidence" value="ECO:0007669"/>
    <property type="project" value="TreeGrafter"/>
</dbReference>
<keyword evidence="6" id="KW-1133">Transmembrane helix</keyword>
<evidence type="ECO:0000256" key="5">
    <source>
        <dbReference type="ARBA" id="ARBA00022803"/>
    </source>
</evidence>
<feature type="repeat" description="TPR" evidence="10">
    <location>
        <begin position="495"/>
        <end position="528"/>
    </location>
</feature>
<evidence type="ECO:0000256" key="8">
    <source>
        <dbReference type="ARBA" id="ARBA00023136"/>
    </source>
</evidence>